<accession>A0A8R7R1P4</accession>
<keyword evidence="2" id="KW-1185">Reference proteome</keyword>
<organism evidence="1 2">
    <name type="scientific">Triticum urartu</name>
    <name type="common">Red wild einkorn</name>
    <name type="synonym">Crithodium urartu</name>
    <dbReference type="NCBI Taxonomy" id="4572"/>
    <lineage>
        <taxon>Eukaryota</taxon>
        <taxon>Viridiplantae</taxon>
        <taxon>Streptophyta</taxon>
        <taxon>Embryophyta</taxon>
        <taxon>Tracheophyta</taxon>
        <taxon>Spermatophyta</taxon>
        <taxon>Magnoliopsida</taxon>
        <taxon>Liliopsida</taxon>
        <taxon>Poales</taxon>
        <taxon>Poaceae</taxon>
        <taxon>BOP clade</taxon>
        <taxon>Pooideae</taxon>
        <taxon>Triticodae</taxon>
        <taxon>Triticeae</taxon>
        <taxon>Triticinae</taxon>
        <taxon>Triticum</taxon>
    </lineage>
</organism>
<dbReference type="Gramene" id="TuG1812G0700001549.01.T01">
    <property type="protein sequence ID" value="TuG1812G0700001549.01.T01"/>
    <property type="gene ID" value="TuG1812G0700001549.01"/>
</dbReference>
<evidence type="ECO:0000313" key="1">
    <source>
        <dbReference type="EnsemblPlants" id="TuG1812G0700001549.01.T01"/>
    </source>
</evidence>
<protein>
    <submittedName>
        <fullName evidence="1">Uncharacterized protein</fullName>
    </submittedName>
</protein>
<reference evidence="2" key="1">
    <citation type="journal article" date="2013" name="Nature">
        <title>Draft genome of the wheat A-genome progenitor Triticum urartu.</title>
        <authorList>
            <person name="Ling H.Q."/>
            <person name="Zhao S."/>
            <person name="Liu D."/>
            <person name="Wang J."/>
            <person name="Sun H."/>
            <person name="Zhang C."/>
            <person name="Fan H."/>
            <person name="Li D."/>
            <person name="Dong L."/>
            <person name="Tao Y."/>
            <person name="Gao C."/>
            <person name="Wu H."/>
            <person name="Li Y."/>
            <person name="Cui Y."/>
            <person name="Guo X."/>
            <person name="Zheng S."/>
            <person name="Wang B."/>
            <person name="Yu K."/>
            <person name="Liang Q."/>
            <person name="Yang W."/>
            <person name="Lou X."/>
            <person name="Chen J."/>
            <person name="Feng M."/>
            <person name="Jian J."/>
            <person name="Zhang X."/>
            <person name="Luo G."/>
            <person name="Jiang Y."/>
            <person name="Liu J."/>
            <person name="Wang Z."/>
            <person name="Sha Y."/>
            <person name="Zhang B."/>
            <person name="Wu H."/>
            <person name="Tang D."/>
            <person name="Shen Q."/>
            <person name="Xue P."/>
            <person name="Zou S."/>
            <person name="Wang X."/>
            <person name="Liu X."/>
            <person name="Wang F."/>
            <person name="Yang Y."/>
            <person name="An X."/>
            <person name="Dong Z."/>
            <person name="Zhang K."/>
            <person name="Zhang X."/>
            <person name="Luo M.C."/>
            <person name="Dvorak J."/>
            <person name="Tong Y."/>
            <person name="Wang J."/>
            <person name="Yang H."/>
            <person name="Li Z."/>
            <person name="Wang D."/>
            <person name="Zhang A."/>
            <person name="Wang J."/>
        </authorList>
    </citation>
    <scope>NUCLEOTIDE SEQUENCE</scope>
    <source>
        <strain evidence="2">cv. G1812</strain>
    </source>
</reference>
<proteinExistence type="predicted"/>
<evidence type="ECO:0000313" key="2">
    <source>
        <dbReference type="Proteomes" id="UP000015106"/>
    </source>
</evidence>
<reference evidence="1" key="3">
    <citation type="submission" date="2022-06" db="UniProtKB">
        <authorList>
            <consortium name="EnsemblPlants"/>
        </authorList>
    </citation>
    <scope>IDENTIFICATION</scope>
</reference>
<dbReference type="Proteomes" id="UP000015106">
    <property type="component" value="Chromosome 7"/>
</dbReference>
<name>A0A8R7R1P4_TRIUA</name>
<sequence>MSIRALVQMYFRCIQVQVVNSSLTNRPALSYSNLPQLPPPLSTGAEQGCAAATSSPDTSLMLLLGLVSDIYFSNARSQKETRLDICSWKCFWWQHGVYGKRELLDPLLADLSSPSPANFSM</sequence>
<reference evidence="1" key="2">
    <citation type="submission" date="2018-03" db="EMBL/GenBank/DDBJ databases">
        <title>The Triticum urartu genome reveals the dynamic nature of wheat genome evolution.</title>
        <authorList>
            <person name="Ling H."/>
            <person name="Ma B."/>
            <person name="Shi X."/>
            <person name="Liu H."/>
            <person name="Dong L."/>
            <person name="Sun H."/>
            <person name="Cao Y."/>
            <person name="Gao Q."/>
            <person name="Zheng S."/>
            <person name="Li Y."/>
            <person name="Yu Y."/>
            <person name="Du H."/>
            <person name="Qi M."/>
            <person name="Li Y."/>
            <person name="Yu H."/>
            <person name="Cui Y."/>
            <person name="Wang N."/>
            <person name="Chen C."/>
            <person name="Wu H."/>
            <person name="Zhao Y."/>
            <person name="Zhang J."/>
            <person name="Li Y."/>
            <person name="Zhou W."/>
            <person name="Zhang B."/>
            <person name="Hu W."/>
            <person name="Eijk M."/>
            <person name="Tang J."/>
            <person name="Witsenboer H."/>
            <person name="Zhao S."/>
            <person name="Li Z."/>
            <person name="Zhang A."/>
            <person name="Wang D."/>
            <person name="Liang C."/>
        </authorList>
    </citation>
    <scope>NUCLEOTIDE SEQUENCE [LARGE SCALE GENOMIC DNA]</scope>
    <source>
        <strain evidence="1">cv. G1812</strain>
    </source>
</reference>
<dbReference type="EnsemblPlants" id="TuG1812G0700001549.01.T01">
    <property type="protein sequence ID" value="TuG1812G0700001549.01.T01"/>
    <property type="gene ID" value="TuG1812G0700001549.01"/>
</dbReference>
<dbReference type="AlphaFoldDB" id="A0A8R7R1P4"/>